<reference evidence="10 11" key="1">
    <citation type="submission" date="2024-06" db="EMBL/GenBank/DDBJ databases">
        <authorList>
            <person name="Woo H."/>
        </authorList>
    </citation>
    <scope>NUCLEOTIDE SEQUENCE [LARGE SCALE GENOMIC DNA]</scope>
    <source>
        <strain evidence="10 11">Si-c</strain>
    </source>
</reference>
<dbReference type="InterPro" id="IPR003593">
    <property type="entry name" value="AAA+_ATPase"/>
</dbReference>
<keyword evidence="4 10" id="KW-0067">ATP-binding</keyword>
<evidence type="ECO:0000256" key="7">
    <source>
        <dbReference type="SAM" id="Phobius"/>
    </source>
</evidence>
<feature type="domain" description="ABC transmembrane type-1" evidence="9">
    <location>
        <begin position="21"/>
        <end position="290"/>
    </location>
</feature>
<dbReference type="Gene3D" id="3.40.50.300">
    <property type="entry name" value="P-loop containing nucleotide triphosphate hydrolases"/>
    <property type="match status" value="1"/>
</dbReference>
<dbReference type="InterPro" id="IPR039421">
    <property type="entry name" value="Type_1_exporter"/>
</dbReference>
<dbReference type="InterPro" id="IPR017871">
    <property type="entry name" value="ABC_transporter-like_CS"/>
</dbReference>
<evidence type="ECO:0000256" key="3">
    <source>
        <dbReference type="ARBA" id="ARBA00022741"/>
    </source>
</evidence>
<dbReference type="InterPro" id="IPR011527">
    <property type="entry name" value="ABC1_TM_dom"/>
</dbReference>
<feature type="domain" description="ABC transporter" evidence="8">
    <location>
        <begin position="355"/>
        <end position="582"/>
    </location>
</feature>
<dbReference type="PROSITE" id="PS50893">
    <property type="entry name" value="ABC_TRANSPORTER_2"/>
    <property type="match status" value="1"/>
</dbReference>
<dbReference type="InterPro" id="IPR003439">
    <property type="entry name" value="ABC_transporter-like_ATP-bd"/>
</dbReference>
<evidence type="ECO:0000256" key="5">
    <source>
        <dbReference type="ARBA" id="ARBA00022989"/>
    </source>
</evidence>
<feature type="transmembrane region" description="Helical" evidence="7">
    <location>
        <begin position="21"/>
        <end position="45"/>
    </location>
</feature>
<dbReference type="PROSITE" id="PS00211">
    <property type="entry name" value="ABC_TRANSPORTER_1"/>
    <property type="match status" value="1"/>
</dbReference>
<proteinExistence type="predicted"/>
<comment type="caution">
    <text evidence="10">The sequence shown here is derived from an EMBL/GenBank/DDBJ whole genome shotgun (WGS) entry which is preliminary data.</text>
</comment>
<dbReference type="GO" id="GO:0005524">
    <property type="term" value="F:ATP binding"/>
    <property type="evidence" value="ECO:0007669"/>
    <property type="project" value="UniProtKB-KW"/>
</dbReference>
<feature type="transmembrane region" description="Helical" evidence="7">
    <location>
        <begin position="178"/>
        <end position="198"/>
    </location>
</feature>
<evidence type="ECO:0000256" key="6">
    <source>
        <dbReference type="ARBA" id="ARBA00023136"/>
    </source>
</evidence>
<evidence type="ECO:0000313" key="11">
    <source>
        <dbReference type="Proteomes" id="UP001556220"/>
    </source>
</evidence>
<dbReference type="Pfam" id="PF00005">
    <property type="entry name" value="ABC_tran"/>
    <property type="match status" value="1"/>
</dbReference>
<dbReference type="SUPFAM" id="SSF90123">
    <property type="entry name" value="ABC transporter transmembrane region"/>
    <property type="match status" value="1"/>
</dbReference>
<keyword evidence="11" id="KW-1185">Reference proteome</keyword>
<feature type="transmembrane region" description="Helical" evidence="7">
    <location>
        <begin position="74"/>
        <end position="93"/>
    </location>
</feature>
<feature type="transmembrane region" description="Helical" evidence="7">
    <location>
        <begin position="155"/>
        <end position="172"/>
    </location>
</feature>
<accession>A0ABV3QBF1</accession>
<dbReference type="PANTHER" id="PTHR24221:SF654">
    <property type="entry name" value="ATP-BINDING CASSETTE SUB-FAMILY B MEMBER 6"/>
    <property type="match status" value="1"/>
</dbReference>
<dbReference type="EMBL" id="JBFOHK010000001">
    <property type="protein sequence ID" value="MEW9571158.1"/>
    <property type="molecule type" value="Genomic_DNA"/>
</dbReference>
<dbReference type="Proteomes" id="UP001556220">
    <property type="component" value="Unassembled WGS sequence"/>
</dbReference>
<keyword evidence="5 7" id="KW-1133">Transmembrane helix</keyword>
<evidence type="ECO:0000259" key="9">
    <source>
        <dbReference type="PROSITE" id="PS50929"/>
    </source>
</evidence>
<keyword evidence="3" id="KW-0547">Nucleotide-binding</keyword>
<evidence type="ECO:0000256" key="4">
    <source>
        <dbReference type="ARBA" id="ARBA00022840"/>
    </source>
</evidence>
<dbReference type="PANTHER" id="PTHR24221">
    <property type="entry name" value="ATP-BINDING CASSETTE SUB-FAMILY B"/>
    <property type="match status" value="1"/>
</dbReference>
<gene>
    <name evidence="10" type="ORF">ABQJ54_05295</name>
</gene>
<keyword evidence="2 7" id="KW-0812">Transmembrane</keyword>
<dbReference type="PROSITE" id="PS50929">
    <property type="entry name" value="ABC_TM1F"/>
    <property type="match status" value="1"/>
</dbReference>
<protein>
    <submittedName>
        <fullName evidence="10">ABC transporter ATP-binding protein</fullName>
    </submittedName>
</protein>
<organism evidence="10 11">
    <name type="scientific">Rhodanobacter lycopersici</name>
    <dbReference type="NCBI Taxonomy" id="3162487"/>
    <lineage>
        <taxon>Bacteria</taxon>
        <taxon>Pseudomonadati</taxon>
        <taxon>Pseudomonadota</taxon>
        <taxon>Gammaproteobacteria</taxon>
        <taxon>Lysobacterales</taxon>
        <taxon>Rhodanobacteraceae</taxon>
        <taxon>Rhodanobacter</taxon>
    </lineage>
</organism>
<dbReference type="InterPro" id="IPR027417">
    <property type="entry name" value="P-loop_NTPase"/>
</dbReference>
<comment type="subcellular location">
    <subcellularLocation>
        <location evidence="1">Cell membrane</location>
        <topology evidence="1">Multi-pass membrane protein</topology>
    </subcellularLocation>
</comment>
<sequence length="582" mass="63774">MIADLKKIWTVFTPSERRKAVWMLVLVILMAMAETLGVISIMPFLSVLGRPAIIHDNPLLHAVYQRFGFHDSRGFILALGLASITLVISSSVFKTVTLHLLNRFVHLERHSISARLLSRYLHQPYEFFLTRNASVLGKNVLSEVDQLLFELIQPLSQLIAQGAVVLAMTLLIFCYDPLTAICIVAVLSLLYGTIYGLVRKRLAHIGKERQTANGQRYLACNEALGGIKDVKITHSAAAYQRQFEGASRLFSRHMAANDTLSQSPLYLVEATGYSMLIVVALTLLLRSNDIAHVLPALGLYGFAAYRMLPAAQIMYRGFAKLRVSSAALQSIHHDLTLAVEQEVTGTSVLAPQREIRLQGVRYAYPSAPEKPVFDGFDLVIPANTSVGIVGRSGAGKSTLMDLLLGLLRPEAGMLSVDGTEIDTGNVAAWQRAIGYVPQHIFLADASVAENIAFGVPRDRIDMQAVEGAARAAQIHEFVVGELPQGYDTAIGDRGIRLSGGQRQRVGIARALYRNAPVLFFDEATSALDAQTEETVNGAILNLSSKKTIIVIAHKKASLRHCQQIFEVSQGHPEFLRTTNATK</sequence>
<evidence type="ECO:0000259" key="8">
    <source>
        <dbReference type="PROSITE" id="PS50893"/>
    </source>
</evidence>
<dbReference type="Gene3D" id="1.20.1560.10">
    <property type="entry name" value="ABC transporter type 1, transmembrane domain"/>
    <property type="match status" value="1"/>
</dbReference>
<evidence type="ECO:0000256" key="1">
    <source>
        <dbReference type="ARBA" id="ARBA00004651"/>
    </source>
</evidence>
<feature type="transmembrane region" description="Helical" evidence="7">
    <location>
        <begin position="264"/>
        <end position="284"/>
    </location>
</feature>
<dbReference type="SUPFAM" id="SSF52540">
    <property type="entry name" value="P-loop containing nucleoside triphosphate hydrolases"/>
    <property type="match status" value="1"/>
</dbReference>
<dbReference type="SMART" id="SM00382">
    <property type="entry name" value="AAA"/>
    <property type="match status" value="1"/>
</dbReference>
<feature type="transmembrane region" description="Helical" evidence="7">
    <location>
        <begin position="290"/>
        <end position="308"/>
    </location>
</feature>
<dbReference type="Pfam" id="PF00664">
    <property type="entry name" value="ABC_membrane"/>
    <property type="match status" value="1"/>
</dbReference>
<dbReference type="RefSeq" id="WP_367853219.1">
    <property type="nucleotide sequence ID" value="NZ_JBFOHK010000001.1"/>
</dbReference>
<evidence type="ECO:0000256" key="2">
    <source>
        <dbReference type="ARBA" id="ARBA00022692"/>
    </source>
</evidence>
<keyword evidence="6 7" id="KW-0472">Membrane</keyword>
<name>A0ABV3QBF1_9GAMM</name>
<dbReference type="InterPro" id="IPR036640">
    <property type="entry name" value="ABC1_TM_sf"/>
</dbReference>
<evidence type="ECO:0000313" key="10">
    <source>
        <dbReference type="EMBL" id="MEW9571158.1"/>
    </source>
</evidence>